<comment type="caution">
    <text evidence="2">The sequence shown here is derived from an EMBL/GenBank/DDBJ whole genome shotgun (WGS) entry which is preliminary data.</text>
</comment>
<feature type="transmembrane region" description="Helical" evidence="1">
    <location>
        <begin position="42"/>
        <end position="61"/>
    </location>
</feature>
<protein>
    <submittedName>
        <fullName evidence="2">Uncharacterized protein</fullName>
    </submittedName>
</protein>
<organism evidence="2 3">
    <name type="scientific">Anabaena lutea FACHB-196</name>
    <dbReference type="NCBI Taxonomy" id="2692881"/>
    <lineage>
        <taxon>Bacteria</taxon>
        <taxon>Bacillati</taxon>
        <taxon>Cyanobacteriota</taxon>
        <taxon>Cyanophyceae</taxon>
        <taxon>Nostocales</taxon>
        <taxon>Nostocaceae</taxon>
        <taxon>Anabaena</taxon>
    </lineage>
</organism>
<keyword evidence="1" id="KW-1133">Transmembrane helix</keyword>
<evidence type="ECO:0000313" key="2">
    <source>
        <dbReference type="EMBL" id="MBD2567822.1"/>
    </source>
</evidence>
<dbReference type="RefSeq" id="WP_190713265.1">
    <property type="nucleotide sequence ID" value="NZ_JACJST010000005.1"/>
</dbReference>
<name>A0ABR8FC78_9NOST</name>
<reference evidence="2 3" key="1">
    <citation type="journal article" date="2020" name="ISME J.">
        <title>Comparative genomics reveals insights into cyanobacterial evolution and habitat adaptation.</title>
        <authorList>
            <person name="Chen M.Y."/>
            <person name="Teng W.K."/>
            <person name="Zhao L."/>
            <person name="Hu C.X."/>
            <person name="Zhou Y.K."/>
            <person name="Han B.P."/>
            <person name="Song L.R."/>
            <person name="Shu W.S."/>
        </authorList>
    </citation>
    <scope>NUCLEOTIDE SEQUENCE [LARGE SCALE GENOMIC DNA]</scope>
    <source>
        <strain evidence="2 3">FACHB-196</strain>
    </source>
</reference>
<proteinExistence type="predicted"/>
<keyword evidence="1" id="KW-0472">Membrane</keyword>
<keyword evidence="3" id="KW-1185">Reference proteome</keyword>
<evidence type="ECO:0000313" key="3">
    <source>
        <dbReference type="Proteomes" id="UP000640531"/>
    </source>
</evidence>
<evidence type="ECO:0000256" key="1">
    <source>
        <dbReference type="SAM" id="Phobius"/>
    </source>
</evidence>
<sequence length="68" mass="7741">MTYLSDSISQLIWHLPVDITFLAQQVRDADLMGQIQRNWGHFVQSGQIWALLTGLIIGYMLKSLTSYG</sequence>
<gene>
    <name evidence="2" type="ORF">H6G59_07840</name>
</gene>
<accession>A0ABR8FC78</accession>
<dbReference type="Proteomes" id="UP000640531">
    <property type="component" value="Unassembled WGS sequence"/>
</dbReference>
<keyword evidence="1" id="KW-0812">Transmembrane</keyword>
<dbReference type="EMBL" id="JACJST010000005">
    <property type="protein sequence ID" value="MBD2567822.1"/>
    <property type="molecule type" value="Genomic_DNA"/>
</dbReference>